<dbReference type="AlphaFoldDB" id="A0A2Z5QYG3"/>
<dbReference type="KEGG" id="raj:RA11412_1094"/>
<name>A0A2Z5QYG3_9MICC</name>
<gene>
    <name evidence="1" type="ORF">RA11412_1094</name>
</gene>
<evidence type="ECO:0000313" key="2">
    <source>
        <dbReference type="Proteomes" id="UP000250241"/>
    </source>
</evidence>
<proteinExistence type="predicted"/>
<dbReference type="GO" id="GO:0016301">
    <property type="term" value="F:kinase activity"/>
    <property type="evidence" value="ECO:0007669"/>
    <property type="project" value="UniProtKB-KW"/>
</dbReference>
<organism evidence="1 2">
    <name type="scientific">Rothia aeria</name>
    <dbReference type="NCBI Taxonomy" id="172042"/>
    <lineage>
        <taxon>Bacteria</taxon>
        <taxon>Bacillati</taxon>
        <taxon>Actinomycetota</taxon>
        <taxon>Actinomycetes</taxon>
        <taxon>Micrococcales</taxon>
        <taxon>Micrococcaceae</taxon>
        <taxon>Rothia</taxon>
    </lineage>
</organism>
<keyword evidence="2" id="KW-1185">Reference proteome</keyword>
<evidence type="ECO:0000313" key="1">
    <source>
        <dbReference type="EMBL" id="BAV87393.1"/>
    </source>
</evidence>
<sequence>MGLPEDMIPLGIVLVAASERPSTSQVFGELDEGRAAGRYPEDDTLIMPSGLLHTLTQNEAPIAHLHKIGW</sequence>
<keyword evidence="1" id="KW-0418">Kinase</keyword>
<dbReference type="EMBL" id="AP017895">
    <property type="protein sequence ID" value="BAV87393.1"/>
    <property type="molecule type" value="Genomic_DNA"/>
</dbReference>
<keyword evidence="1" id="KW-0808">Transferase</keyword>
<dbReference type="Proteomes" id="UP000250241">
    <property type="component" value="Chromosome"/>
</dbReference>
<accession>A0A2Z5QYG3</accession>
<reference evidence="1 2" key="1">
    <citation type="submission" date="2016-10" db="EMBL/GenBank/DDBJ databases">
        <title>Genome sequence of Rothia aeria strain JCM11412.</title>
        <authorList>
            <person name="Nambu T."/>
        </authorList>
    </citation>
    <scope>NUCLEOTIDE SEQUENCE [LARGE SCALE GENOMIC DNA]</scope>
    <source>
        <strain evidence="1 2">JCM 11412</strain>
    </source>
</reference>
<protein>
    <submittedName>
        <fullName evidence="1">4-diphosphocytidyl-2-C-methyl-D-erythritol kinase</fullName>
    </submittedName>
</protein>